<gene>
    <name evidence="11" type="ORF">PENFLA_c076G06777</name>
</gene>
<dbReference type="InterPro" id="IPR036188">
    <property type="entry name" value="FAD/NAD-bd_sf"/>
</dbReference>
<evidence type="ECO:0000256" key="9">
    <source>
        <dbReference type="SAM" id="Phobius"/>
    </source>
</evidence>
<comment type="similarity">
    <text evidence="2">Belongs to the paxM FAD-dependent monooxygenase family.</text>
</comment>
<dbReference type="InterPro" id="IPR050562">
    <property type="entry name" value="FAD_mOase_fung"/>
</dbReference>
<keyword evidence="7" id="KW-0560">Oxidoreductase</keyword>
<proteinExistence type="inferred from homology"/>
<dbReference type="SUPFAM" id="SSF51905">
    <property type="entry name" value="FAD/NAD(P)-binding domain"/>
    <property type="match status" value="1"/>
</dbReference>
<keyword evidence="5" id="KW-0274">FAD</keyword>
<keyword evidence="12" id="KW-1185">Reference proteome</keyword>
<dbReference type="OrthoDB" id="10029326at2759"/>
<dbReference type="InterPro" id="IPR002938">
    <property type="entry name" value="FAD-bd"/>
</dbReference>
<evidence type="ECO:0000256" key="8">
    <source>
        <dbReference type="ARBA" id="ARBA00023136"/>
    </source>
</evidence>
<dbReference type="Proteomes" id="UP000191342">
    <property type="component" value="Unassembled WGS sequence"/>
</dbReference>
<dbReference type="PANTHER" id="PTHR47356">
    <property type="entry name" value="FAD-DEPENDENT MONOOXYGENASE ASQG-RELATED"/>
    <property type="match status" value="1"/>
</dbReference>
<evidence type="ECO:0000256" key="3">
    <source>
        <dbReference type="ARBA" id="ARBA00022630"/>
    </source>
</evidence>
<dbReference type="GO" id="GO:0071949">
    <property type="term" value="F:FAD binding"/>
    <property type="evidence" value="ECO:0007669"/>
    <property type="project" value="InterPro"/>
</dbReference>
<evidence type="ECO:0000256" key="6">
    <source>
        <dbReference type="ARBA" id="ARBA00022989"/>
    </source>
</evidence>
<comment type="subcellular location">
    <subcellularLocation>
        <location evidence="1">Membrane</location>
    </subcellularLocation>
</comment>
<evidence type="ECO:0000256" key="2">
    <source>
        <dbReference type="ARBA" id="ARBA00007992"/>
    </source>
</evidence>
<keyword evidence="8 9" id="KW-0472">Membrane</keyword>
<dbReference type="GO" id="GO:0016020">
    <property type="term" value="C:membrane"/>
    <property type="evidence" value="ECO:0007669"/>
    <property type="project" value="UniProtKB-SubCell"/>
</dbReference>
<evidence type="ECO:0000256" key="5">
    <source>
        <dbReference type="ARBA" id="ARBA00022827"/>
    </source>
</evidence>
<reference evidence="12" key="1">
    <citation type="journal article" date="2017" name="Nat. Microbiol.">
        <title>Global analysis of biosynthetic gene clusters reveals vast potential of secondary metabolite production in Penicillium species.</title>
        <authorList>
            <person name="Nielsen J.C."/>
            <person name="Grijseels S."/>
            <person name="Prigent S."/>
            <person name="Ji B."/>
            <person name="Dainat J."/>
            <person name="Nielsen K.F."/>
            <person name="Frisvad J.C."/>
            <person name="Workman M."/>
            <person name="Nielsen J."/>
        </authorList>
    </citation>
    <scope>NUCLEOTIDE SEQUENCE [LARGE SCALE GENOMIC DNA]</scope>
    <source>
        <strain evidence="12">IBT 14082</strain>
    </source>
</reference>
<dbReference type="AlphaFoldDB" id="A0A1V6SB00"/>
<dbReference type="PRINTS" id="PR00420">
    <property type="entry name" value="RNGMNOXGNASE"/>
</dbReference>
<name>A0A1V6SB00_9EURO</name>
<dbReference type="EMBL" id="MLQL01000076">
    <property type="protein sequence ID" value="OQE11222.1"/>
    <property type="molecule type" value="Genomic_DNA"/>
</dbReference>
<protein>
    <recommendedName>
        <fullName evidence="10">FAD-binding domain-containing protein</fullName>
    </recommendedName>
</protein>
<evidence type="ECO:0000313" key="11">
    <source>
        <dbReference type="EMBL" id="OQE11222.1"/>
    </source>
</evidence>
<dbReference type="PANTHER" id="PTHR47356:SF2">
    <property type="entry name" value="FAD-BINDING DOMAIN-CONTAINING PROTEIN-RELATED"/>
    <property type="match status" value="1"/>
</dbReference>
<evidence type="ECO:0000256" key="1">
    <source>
        <dbReference type="ARBA" id="ARBA00004370"/>
    </source>
</evidence>
<dbReference type="Pfam" id="PF01494">
    <property type="entry name" value="FAD_binding_3"/>
    <property type="match status" value="1"/>
</dbReference>
<organism evidence="11 12">
    <name type="scientific">Penicillium flavigenum</name>
    <dbReference type="NCBI Taxonomy" id="254877"/>
    <lineage>
        <taxon>Eukaryota</taxon>
        <taxon>Fungi</taxon>
        <taxon>Dikarya</taxon>
        <taxon>Ascomycota</taxon>
        <taxon>Pezizomycotina</taxon>
        <taxon>Eurotiomycetes</taxon>
        <taxon>Eurotiomycetidae</taxon>
        <taxon>Eurotiales</taxon>
        <taxon>Aspergillaceae</taxon>
        <taxon>Penicillium</taxon>
    </lineage>
</organism>
<keyword evidence="3" id="KW-0285">Flavoprotein</keyword>
<evidence type="ECO:0000313" key="12">
    <source>
        <dbReference type="Proteomes" id="UP000191342"/>
    </source>
</evidence>
<evidence type="ECO:0000259" key="10">
    <source>
        <dbReference type="Pfam" id="PF01494"/>
    </source>
</evidence>
<feature type="domain" description="FAD-binding" evidence="10">
    <location>
        <begin position="7"/>
        <end position="370"/>
    </location>
</feature>
<comment type="caution">
    <text evidence="11">The sequence shown here is derived from an EMBL/GenBank/DDBJ whole genome shotgun (WGS) entry which is preliminary data.</text>
</comment>
<evidence type="ECO:0000256" key="4">
    <source>
        <dbReference type="ARBA" id="ARBA00022692"/>
    </source>
</evidence>
<dbReference type="Gene3D" id="3.50.50.60">
    <property type="entry name" value="FAD/NAD(P)-binding domain"/>
    <property type="match status" value="1"/>
</dbReference>
<keyword evidence="6 9" id="KW-1133">Transmembrane helix</keyword>
<sequence length="474" mass="53194">MDKDQFHVIIVGGSIAGLTLAHCLHRAGISHVVLEKASEPAPQIGASVGILPNGAQVLDQLQLYETIEQYIEPLETATIGYPDGFRFSSSYPKIVNERFGFPIAFLDRQKLLEILYQHYPDKSRIRLAARVVSIESSAIDSTVTTEDGTIYKGHLIVGADGVHSRVRSEMWKAAQRINPGLVTKREQRSMTVEYSCIFGISAPIKGLIVGEQVNAFFDHLTIVTIHGKKGRVYWFLIQKLDRKYVYPECPRFTAKEIGPIVNHLKEVKFFKDITFGQLWDSRETASMTALEENVFDTWYHGRMALMGDSAHKMTPNIGQGANMAIEDAAVLSSLLSDLLQKQTQPPTNTQIEKLLAQYREVRHPRVNSIYKTSRFLVRFQARDGIFNTLFGRYYAPHAGDLPADMASKTIAGGELCAYLPSPNRCSYGWEKYKNGGLGRSVWCVLVLLLSALTWSCLGNMNIIMELPKRVSMMR</sequence>
<accession>A0A1V6SB00</accession>
<dbReference type="GO" id="GO:0004497">
    <property type="term" value="F:monooxygenase activity"/>
    <property type="evidence" value="ECO:0007669"/>
    <property type="project" value="InterPro"/>
</dbReference>
<dbReference type="STRING" id="254877.A0A1V6SB00"/>
<keyword evidence="4 9" id="KW-0812">Transmembrane</keyword>
<feature type="transmembrane region" description="Helical" evidence="9">
    <location>
        <begin position="441"/>
        <end position="464"/>
    </location>
</feature>
<evidence type="ECO:0000256" key="7">
    <source>
        <dbReference type="ARBA" id="ARBA00023002"/>
    </source>
</evidence>